<geneLocation type="plasmid" evidence="3">
    <name>prccge525b</name>
</geneLocation>
<keyword evidence="3" id="KW-1185">Reference proteome</keyword>
<dbReference type="Proteomes" id="UP000282195">
    <property type="component" value="Plasmid pRCCGE525b"/>
</dbReference>
<dbReference type="GO" id="GO:0016616">
    <property type="term" value="F:oxidoreductase activity, acting on the CH-OH group of donors, NAD or NADP as acceptor"/>
    <property type="evidence" value="ECO:0007669"/>
    <property type="project" value="TreeGrafter"/>
</dbReference>
<name>A0A387G8E3_9HYPH</name>
<organism evidence="2 3">
    <name type="scientific">Rhizobium jaguaris</name>
    <dbReference type="NCBI Taxonomy" id="1312183"/>
    <lineage>
        <taxon>Bacteria</taxon>
        <taxon>Pseudomonadati</taxon>
        <taxon>Pseudomonadota</taxon>
        <taxon>Alphaproteobacteria</taxon>
        <taxon>Hyphomicrobiales</taxon>
        <taxon>Rhizobiaceae</taxon>
        <taxon>Rhizobium/Agrobacterium group</taxon>
        <taxon>Rhizobium</taxon>
    </lineage>
</organism>
<evidence type="ECO:0000313" key="2">
    <source>
        <dbReference type="EMBL" id="AYG64121.1"/>
    </source>
</evidence>
<dbReference type="PANTHER" id="PTHR42760">
    <property type="entry name" value="SHORT-CHAIN DEHYDROGENASES/REDUCTASES FAMILY MEMBER"/>
    <property type="match status" value="1"/>
</dbReference>
<dbReference type="Gene3D" id="3.40.50.720">
    <property type="entry name" value="NAD(P)-binding Rossmann-like Domain"/>
    <property type="match status" value="1"/>
</dbReference>
<dbReference type="GO" id="GO:0030497">
    <property type="term" value="P:fatty acid elongation"/>
    <property type="evidence" value="ECO:0007669"/>
    <property type="project" value="TreeGrafter"/>
</dbReference>
<dbReference type="RefSeq" id="WP_120709016.1">
    <property type="nucleotide sequence ID" value="NZ_CP032696.1"/>
</dbReference>
<proteinExistence type="inferred from homology"/>
<dbReference type="SUPFAM" id="SSF51735">
    <property type="entry name" value="NAD(P)-binding Rossmann-fold domains"/>
    <property type="match status" value="1"/>
</dbReference>
<dbReference type="PRINTS" id="PR00080">
    <property type="entry name" value="SDRFAMILY"/>
</dbReference>
<dbReference type="PANTHER" id="PTHR42760:SF40">
    <property type="entry name" value="3-OXOACYL-[ACYL-CARRIER-PROTEIN] REDUCTASE, CHLOROPLASTIC"/>
    <property type="match status" value="1"/>
</dbReference>
<comment type="similarity">
    <text evidence="1">Belongs to the short-chain dehydrogenases/reductases (SDR) family.</text>
</comment>
<dbReference type="EMBL" id="CP032696">
    <property type="protein sequence ID" value="AYG64121.1"/>
    <property type="molecule type" value="Genomic_DNA"/>
</dbReference>
<sequence>MISHAASGSVIEPGITEGKPLLGRAVVLTGAGQGIGAACAIAAANLGAKVVVNDIDGKRADETCETIRKRGGIALANSEDISQWHQAGKLIDACVEEWGRIDGLVNNAALFRMARLEEQSESDARAMLEVNVMGTLACAAHAITHMRRQNAGSIVNVTSGAEMGEEAMGAYGATKGAVASMTYAWAVETSGTPIRVNAISPVGRTRMNEEWSGYRSKHLPESVQLDSEQTVFPSSESNAPVVCFLLSDLASGVHGQVVRTEGKKLSLMSHPAIALPILNDDWTFIKITAAFDRELKQRQLPVGMAELESIFKAVT</sequence>
<dbReference type="AlphaFoldDB" id="A0A387G8E3"/>
<dbReference type="KEGG" id="rjg:CCGE525_35660"/>
<reference evidence="2 3" key="1">
    <citation type="submission" date="2018-10" db="EMBL/GenBank/DDBJ databases">
        <title>Rhizobium etli, R. leguminosarum and a new Rhizobium genospecies from Phaseolus dumosus.</title>
        <authorList>
            <person name="Ramirez-Puebla S.T."/>
            <person name="Rogel-Hernandez M.A."/>
            <person name="Guerrero G."/>
            <person name="Ormeno-Orrillo E."/>
            <person name="Martinez-Romero J.C."/>
            <person name="Negrete-Yankelevich S."/>
            <person name="Martinez-Romero E."/>
        </authorList>
    </citation>
    <scope>NUCLEOTIDE SEQUENCE [LARGE SCALE GENOMIC DNA]</scope>
    <source>
        <strain evidence="2 3">CCGE525</strain>
        <plasmid evidence="3">prccge525b</plasmid>
    </source>
</reference>
<keyword evidence="2" id="KW-0614">Plasmid</keyword>
<dbReference type="InterPro" id="IPR002347">
    <property type="entry name" value="SDR_fam"/>
</dbReference>
<gene>
    <name evidence="2" type="ORF">CCGE525_35660</name>
</gene>
<protein>
    <submittedName>
        <fullName evidence="2">SDR family oxidoreductase</fullName>
    </submittedName>
</protein>
<dbReference type="OrthoDB" id="9796652at2"/>
<dbReference type="InterPro" id="IPR036291">
    <property type="entry name" value="NAD(P)-bd_dom_sf"/>
</dbReference>
<evidence type="ECO:0000256" key="1">
    <source>
        <dbReference type="ARBA" id="ARBA00006484"/>
    </source>
</evidence>
<dbReference type="CDD" id="cd05233">
    <property type="entry name" value="SDR_c"/>
    <property type="match status" value="1"/>
</dbReference>
<accession>A0A387G8E3</accession>
<dbReference type="Pfam" id="PF13561">
    <property type="entry name" value="adh_short_C2"/>
    <property type="match status" value="1"/>
</dbReference>
<dbReference type="PRINTS" id="PR00081">
    <property type="entry name" value="GDHRDH"/>
</dbReference>
<evidence type="ECO:0000313" key="3">
    <source>
        <dbReference type="Proteomes" id="UP000282195"/>
    </source>
</evidence>